<proteinExistence type="predicted"/>
<feature type="transmembrane region" description="Helical" evidence="1">
    <location>
        <begin position="192"/>
        <end position="214"/>
    </location>
</feature>
<comment type="caution">
    <text evidence="2">The sequence shown here is derived from an EMBL/GenBank/DDBJ whole genome shotgun (WGS) entry which is preliminary data.</text>
</comment>
<dbReference type="eggNOG" id="ENOG5032WBP">
    <property type="taxonomic scope" value="Bacteria"/>
</dbReference>
<dbReference type="GeneID" id="85166887"/>
<feature type="transmembrane region" description="Helical" evidence="1">
    <location>
        <begin position="143"/>
        <end position="162"/>
    </location>
</feature>
<feature type="transmembrane region" description="Helical" evidence="1">
    <location>
        <begin position="168"/>
        <end position="185"/>
    </location>
</feature>
<dbReference type="AlphaFoldDB" id="A0A087D3L7"/>
<evidence type="ECO:0000256" key="1">
    <source>
        <dbReference type="SAM" id="Phobius"/>
    </source>
</evidence>
<keyword evidence="1" id="KW-0812">Transmembrane</keyword>
<evidence type="ECO:0000313" key="2">
    <source>
        <dbReference type="EMBL" id="KFI90117.1"/>
    </source>
</evidence>
<dbReference type="OrthoDB" id="81897at2"/>
<keyword evidence="3" id="KW-1185">Reference proteome</keyword>
<reference evidence="2 3" key="1">
    <citation type="submission" date="2014-03" db="EMBL/GenBank/DDBJ databases">
        <title>Genomics of Bifidobacteria.</title>
        <authorList>
            <person name="Ventura M."/>
            <person name="Milani C."/>
            <person name="Lugli G.A."/>
        </authorList>
    </citation>
    <scope>NUCLEOTIDE SEQUENCE [LARGE SCALE GENOMIC DNA]</scope>
    <source>
        <strain evidence="2 3">LMG 21589</strain>
    </source>
</reference>
<dbReference type="EMBL" id="JGZO01000034">
    <property type="protein sequence ID" value="KFI90117.1"/>
    <property type="molecule type" value="Genomic_DNA"/>
</dbReference>
<feature type="transmembrane region" description="Helical" evidence="1">
    <location>
        <begin position="226"/>
        <end position="246"/>
    </location>
</feature>
<feature type="transmembrane region" description="Helical" evidence="1">
    <location>
        <begin position="52"/>
        <end position="72"/>
    </location>
</feature>
<organism evidence="2 3">
    <name type="scientific">Bifidobacterium scardovii</name>
    <dbReference type="NCBI Taxonomy" id="158787"/>
    <lineage>
        <taxon>Bacteria</taxon>
        <taxon>Bacillati</taxon>
        <taxon>Actinomycetota</taxon>
        <taxon>Actinomycetes</taxon>
        <taxon>Bifidobacteriales</taxon>
        <taxon>Bifidobacteriaceae</taxon>
        <taxon>Bifidobacterium</taxon>
    </lineage>
</organism>
<dbReference type="RefSeq" id="WP_033519090.1">
    <property type="nucleotide sequence ID" value="NZ_CAUPKV010000019.1"/>
</dbReference>
<feature type="transmembrane region" description="Helical" evidence="1">
    <location>
        <begin position="12"/>
        <end position="32"/>
    </location>
</feature>
<dbReference type="Proteomes" id="UP000029033">
    <property type="component" value="Unassembled WGS sequence"/>
</dbReference>
<accession>A0A087D3L7</accession>
<keyword evidence="1" id="KW-1133">Transmembrane helix</keyword>
<protein>
    <submittedName>
        <fullName evidence="2">Putative ABC transport system membrane protein</fullName>
    </submittedName>
</protein>
<keyword evidence="1" id="KW-0472">Membrane</keyword>
<sequence>MNAHTQTRGLSVFRLKVIGAALLACEPVGAMMLPAGAGRGAIDPASLSMPALTLAVLCEAVSWIAAPIYAWLLTWGYARTRSTWHYALRLLALAAVTEAPYDLSTSGRPVDWHSQNPVFALAITLAALALIDQFRDRPPAVRRLVVVIVTAAGVVWMVVGRIGVRQQIMNLGVLILLSAIIFHLGSKRENTMMLGAAAIGALCCITPAFGAAILHYRNGVPGYSRAWARVAFYALYPAMLLIAATLQ</sequence>
<name>A0A087D3L7_9BIFI</name>
<dbReference type="STRING" id="158787.BSCA_0456"/>
<evidence type="ECO:0000313" key="3">
    <source>
        <dbReference type="Proteomes" id="UP000029033"/>
    </source>
</evidence>
<gene>
    <name evidence="2" type="ORF">BSCA_0456</name>
</gene>